<sequence length="74" mass="7878">MVGSSLTDDEKDTANTRLKAGFVLLVAASMGLMALQVDPTPLQLAAVFAVGIVVGVGLLWFVLRNLAEYRSSLR</sequence>
<comment type="caution">
    <text evidence="2">The sequence shown here is derived from an EMBL/GenBank/DDBJ whole genome shotgun (WGS) entry which is preliminary data.</text>
</comment>
<dbReference type="AlphaFoldDB" id="A0A3A6PYU6"/>
<keyword evidence="1" id="KW-0812">Transmembrane</keyword>
<gene>
    <name evidence="2" type="ORF">DP106_10810</name>
</gene>
<dbReference type="EMBL" id="QMDW01000015">
    <property type="protein sequence ID" value="RJX48868.1"/>
    <property type="molecule type" value="Genomic_DNA"/>
</dbReference>
<keyword evidence="1" id="KW-1133">Transmembrane helix</keyword>
<name>A0A3A6PYU6_9EURY</name>
<keyword evidence="3" id="KW-1185">Reference proteome</keyword>
<evidence type="ECO:0000313" key="2">
    <source>
        <dbReference type="EMBL" id="RJX48868.1"/>
    </source>
</evidence>
<organism evidence="2 3">
    <name type="scientific">Halonotius pteroides</name>
    <dbReference type="NCBI Taxonomy" id="268735"/>
    <lineage>
        <taxon>Archaea</taxon>
        <taxon>Methanobacteriati</taxon>
        <taxon>Methanobacteriota</taxon>
        <taxon>Stenosarchaea group</taxon>
        <taxon>Halobacteria</taxon>
        <taxon>Halobacteriales</taxon>
        <taxon>Haloferacaceae</taxon>
        <taxon>Halonotius</taxon>
    </lineage>
</organism>
<keyword evidence="1" id="KW-0472">Membrane</keyword>
<dbReference type="RefSeq" id="WP_120085255.1">
    <property type="nucleotide sequence ID" value="NZ_QMDW01000015.1"/>
</dbReference>
<accession>A0A3A6PYU6</accession>
<evidence type="ECO:0000313" key="3">
    <source>
        <dbReference type="Proteomes" id="UP000281564"/>
    </source>
</evidence>
<dbReference type="OrthoDB" id="330458at2157"/>
<protein>
    <submittedName>
        <fullName evidence="2">Uncharacterized protein</fullName>
    </submittedName>
</protein>
<feature type="transmembrane region" description="Helical" evidence="1">
    <location>
        <begin position="20"/>
        <end position="37"/>
    </location>
</feature>
<evidence type="ECO:0000256" key="1">
    <source>
        <dbReference type="SAM" id="Phobius"/>
    </source>
</evidence>
<reference evidence="2 3" key="1">
    <citation type="submission" date="2018-06" db="EMBL/GenBank/DDBJ databases">
        <title>Halonotius sp. F13-13 a new haloarchaeeon isolated from a solar saltern from Isla Cristina, Huelva, Spain.</title>
        <authorList>
            <person name="Duran-Viseras A."/>
            <person name="Sanchez-Porro C."/>
            <person name="Ventosa A."/>
        </authorList>
    </citation>
    <scope>NUCLEOTIDE SEQUENCE [LARGE SCALE GENOMIC DNA]</scope>
    <source>
        <strain evidence="2 3">CECT 7525</strain>
    </source>
</reference>
<dbReference type="Proteomes" id="UP000281564">
    <property type="component" value="Unassembled WGS sequence"/>
</dbReference>
<proteinExistence type="predicted"/>
<feature type="transmembrane region" description="Helical" evidence="1">
    <location>
        <begin position="43"/>
        <end position="63"/>
    </location>
</feature>